<dbReference type="HOGENOM" id="CLU_2127841_0_0_2"/>
<evidence type="ECO:0000313" key="1">
    <source>
        <dbReference type="EMBL" id="AKB75604.1"/>
    </source>
</evidence>
<dbReference type="InterPro" id="IPR038475">
    <property type="entry name" value="RecG_C_sf"/>
</dbReference>
<dbReference type="AlphaFoldDB" id="A0A0E3S3P3"/>
<dbReference type="EC" id="3.6.1.-" evidence="1"/>
<dbReference type="Gene3D" id="3.30.565.60">
    <property type="match status" value="1"/>
</dbReference>
<organism evidence="1 2">
    <name type="scientific">Methanosarcina lacustris Z-7289</name>
    <dbReference type="NCBI Taxonomy" id="1434111"/>
    <lineage>
        <taxon>Archaea</taxon>
        <taxon>Methanobacteriati</taxon>
        <taxon>Methanobacteriota</taxon>
        <taxon>Stenosarchaea group</taxon>
        <taxon>Methanomicrobia</taxon>
        <taxon>Methanosarcinales</taxon>
        <taxon>Methanosarcinaceae</taxon>
        <taxon>Methanosarcina</taxon>
    </lineage>
</organism>
<evidence type="ECO:0000313" key="2">
    <source>
        <dbReference type="Proteomes" id="UP000033072"/>
    </source>
</evidence>
<dbReference type="STRING" id="1434111.MSLAZ_2343"/>
<keyword evidence="1" id="KW-0347">Helicase</keyword>
<dbReference type="EMBL" id="CP009515">
    <property type="protein sequence ID" value="AKB75604.1"/>
    <property type="molecule type" value="Genomic_DNA"/>
</dbReference>
<dbReference type="GO" id="GO:0004386">
    <property type="term" value="F:helicase activity"/>
    <property type="evidence" value="ECO:0007669"/>
    <property type="project" value="UniProtKB-KW"/>
</dbReference>
<proteinExistence type="predicted"/>
<reference evidence="1 2" key="1">
    <citation type="submission" date="2014-07" db="EMBL/GenBank/DDBJ databases">
        <title>Methanogenic archaea and the global carbon cycle.</title>
        <authorList>
            <person name="Henriksen J.R."/>
            <person name="Luke J."/>
            <person name="Reinhart S."/>
            <person name="Benedict M.N."/>
            <person name="Youngblut N.D."/>
            <person name="Metcalf M.E."/>
            <person name="Whitaker R.J."/>
            <person name="Metcalf W.W."/>
        </authorList>
    </citation>
    <scope>NUCLEOTIDE SEQUENCE [LARGE SCALE GENOMIC DNA]</scope>
    <source>
        <strain evidence="1 2">Z-7289</strain>
    </source>
</reference>
<protein>
    <submittedName>
        <fullName evidence="1">ATP-dependent DNA helicase recG</fullName>
        <ecNumber evidence="1">3.6.1.-</ecNumber>
    </submittedName>
</protein>
<dbReference type="PATRIC" id="fig|1434111.4.peg.3122"/>
<dbReference type="Proteomes" id="UP000033072">
    <property type="component" value="Chromosome"/>
</dbReference>
<keyword evidence="1" id="KW-0067">ATP-binding</keyword>
<gene>
    <name evidence="1" type="ORF">MSLAZ_2343</name>
</gene>
<accession>A0A0E3S3P3</accession>
<dbReference type="KEGG" id="mls:MSLAZ_2343"/>
<sequence>MKSPTSFSPEIIYKGNLPDKFFVKKIELPFTLFPNGFATDLQLQLTAIREVLVNFLMRSDYFSPIKPRIRIFLVRIEFMNPGPFKYLASIMKKDFTMSRNPTIARIFRAIKLS</sequence>
<dbReference type="OrthoDB" id="114576at2157"/>
<name>A0A0E3S3P3_9EURY</name>
<dbReference type="RefSeq" id="WP_048127237.1">
    <property type="nucleotide sequence ID" value="NZ_CP009515.1"/>
</dbReference>
<keyword evidence="1" id="KW-0547">Nucleotide-binding</keyword>
<dbReference type="GO" id="GO:0016787">
    <property type="term" value="F:hydrolase activity"/>
    <property type="evidence" value="ECO:0007669"/>
    <property type="project" value="UniProtKB-KW"/>
</dbReference>
<keyword evidence="2" id="KW-1185">Reference proteome</keyword>
<keyword evidence="1" id="KW-0378">Hydrolase</keyword>
<dbReference type="GeneID" id="24807168"/>